<gene>
    <name evidence="2" type="ORF">GTP77_00230</name>
</gene>
<dbReference type="PROSITE" id="PS51186">
    <property type="entry name" value="GNAT"/>
    <property type="match status" value="1"/>
</dbReference>
<keyword evidence="2" id="KW-0808">Transferase</keyword>
<evidence type="ECO:0000313" key="2">
    <source>
        <dbReference type="EMBL" id="MYN05758.1"/>
    </source>
</evidence>
<dbReference type="Gene3D" id="3.40.630.30">
    <property type="match status" value="1"/>
</dbReference>
<protein>
    <submittedName>
        <fullName evidence="2">GNAT family N-acetyltransferase</fullName>
    </submittedName>
</protein>
<dbReference type="InterPro" id="IPR000182">
    <property type="entry name" value="GNAT_dom"/>
</dbReference>
<evidence type="ECO:0000313" key="3">
    <source>
        <dbReference type="Proteomes" id="UP000450676"/>
    </source>
</evidence>
<sequence length="150" mass="17461">MIEWQWLEFEHLPREDLYEVMRQRQEVFVLEQKCLYPDLDGYDQAAHHLMAWHAVDGKRQLAAYLRCIAPGVKFPEMSLGRVLTATSARGSGIGRQLLDEGIRRAEALHPGHRIRIGAQLYLEKFYSSFGFVRVSEPYDEDGIMHIDMLR</sequence>
<keyword evidence="3" id="KW-1185">Reference proteome</keyword>
<dbReference type="SUPFAM" id="SSF55729">
    <property type="entry name" value="Acyl-CoA N-acyltransferases (Nat)"/>
    <property type="match status" value="1"/>
</dbReference>
<dbReference type="GO" id="GO:0016747">
    <property type="term" value="F:acyltransferase activity, transferring groups other than amino-acyl groups"/>
    <property type="evidence" value="ECO:0007669"/>
    <property type="project" value="InterPro"/>
</dbReference>
<reference evidence="2 3" key="1">
    <citation type="submission" date="2019-12" db="EMBL/GenBank/DDBJ databases">
        <title>Novel species isolated from a subtropical stream in China.</title>
        <authorList>
            <person name="Lu H."/>
        </authorList>
    </citation>
    <scope>NUCLEOTIDE SEQUENCE [LARGE SCALE GENOMIC DNA]</scope>
    <source>
        <strain evidence="2 3">FT127W</strain>
    </source>
</reference>
<dbReference type="Pfam" id="PF13673">
    <property type="entry name" value="Acetyltransf_10"/>
    <property type="match status" value="1"/>
</dbReference>
<name>A0A7X4KK87_9BURK</name>
<evidence type="ECO:0000259" key="1">
    <source>
        <dbReference type="PROSITE" id="PS51186"/>
    </source>
</evidence>
<dbReference type="Proteomes" id="UP000450676">
    <property type="component" value="Unassembled WGS sequence"/>
</dbReference>
<dbReference type="EMBL" id="WWCU01000001">
    <property type="protein sequence ID" value="MYN05758.1"/>
    <property type="molecule type" value="Genomic_DNA"/>
</dbReference>
<accession>A0A7X4KK87</accession>
<dbReference type="InterPro" id="IPR016181">
    <property type="entry name" value="Acyl_CoA_acyltransferase"/>
</dbReference>
<dbReference type="RefSeq" id="WP_161070159.1">
    <property type="nucleotide sequence ID" value="NZ_CP086370.1"/>
</dbReference>
<feature type="domain" description="N-acetyltransferase" evidence="1">
    <location>
        <begin position="7"/>
        <end position="150"/>
    </location>
</feature>
<dbReference type="CDD" id="cd04301">
    <property type="entry name" value="NAT_SF"/>
    <property type="match status" value="1"/>
</dbReference>
<proteinExistence type="predicted"/>
<comment type="caution">
    <text evidence="2">The sequence shown here is derived from an EMBL/GenBank/DDBJ whole genome shotgun (WGS) entry which is preliminary data.</text>
</comment>
<dbReference type="AlphaFoldDB" id="A0A7X4KK87"/>
<organism evidence="2 3">
    <name type="scientific">Pseudoduganella aquatica</name>
    <dbReference type="NCBI Taxonomy" id="2660641"/>
    <lineage>
        <taxon>Bacteria</taxon>
        <taxon>Pseudomonadati</taxon>
        <taxon>Pseudomonadota</taxon>
        <taxon>Betaproteobacteria</taxon>
        <taxon>Burkholderiales</taxon>
        <taxon>Oxalobacteraceae</taxon>
        <taxon>Telluria group</taxon>
        <taxon>Pseudoduganella</taxon>
    </lineage>
</organism>